<evidence type="ECO:0000313" key="11">
    <source>
        <dbReference type="EMBL" id="TKA30175.1"/>
    </source>
</evidence>
<keyword evidence="3" id="KW-0808">Transferase</keyword>
<evidence type="ECO:0000256" key="7">
    <source>
        <dbReference type="ARBA" id="ARBA00022833"/>
    </source>
</evidence>
<dbReference type="PANTHER" id="PTHR45931:SF3">
    <property type="entry name" value="RING ZINC FINGER-CONTAINING PROTEIN"/>
    <property type="match status" value="1"/>
</dbReference>
<evidence type="ECO:0000259" key="10">
    <source>
        <dbReference type="PROSITE" id="PS50089"/>
    </source>
</evidence>
<protein>
    <recommendedName>
        <fullName evidence="2">RING-type E3 ubiquitin transferase</fullName>
        <ecNumber evidence="2">2.3.2.27</ecNumber>
    </recommendedName>
</protein>
<feature type="region of interest" description="Disordered" evidence="9">
    <location>
        <begin position="51"/>
        <end position="133"/>
    </location>
</feature>
<sequence>MADRTSAPPSQPQQRDTVFCHQCENEWYRDEHGLTCPDCQSEFTEIIETDHDPRDEYLPEEPQHPLGSGAHGHQEFYGAPDPDEEDIDSIGGGGGGGMRWEQTAPGQMRGTFNRTYHFGGGGPGQGQQGGGLGGGLLGVVGSMLNGAFNTAAQQGQQQQGQHDRHSQGQQPRSDDSRPMSPEGDQTWHAQSAPEQDRGGPNVRHYRSPFGHVTVATSSSTNFGGGGLFPRNANGPQPPQHQPEGMDEFMRMMFNIGVPMGGRMAGGPPGMHMPGTMPMGGGGNVHPLMGGPIDGLLQMLGGMPMGGVHGDAVFSQEDLDRVVTQLMEQHQSGNAPGPASETAIESLPTRQIEEKDVGDQGKADCSICMDEVRLGDKVTVLPCSHWFHGDCIRAWLGEHDTCPHCRQGIMPKEGGQGASGPRDPDQAPLHDMTNPPPQAPNAMPGSFSGGERGETPFSQDSGYASQRSGTPGVAHQAGSTGSTNRRPHGQRLDSGRGQSGIFQQMRNAFGSPGGRGGSAGPGPVQALRQRSLRRARDARAAAVSAQTLNRDAADLQSPRGGVPRALAEQSGPPTNSSAEKRARRGSAGSVGSAGTLRYGEKQKFMREWMEANDREVARDRGFSQLEGELAQMRKQAMASRSPQSWVREIEEADRLVQQCRLRDSSAVESVAGSAVGSPQGSPVLGPSALPHQSRFDEPSTLHRRRQEDPDREDTRDAVLAEAEQEMSQVRKHALETIGTQGGRTRDDIHEAERLLDAIRHRRSRNGSVEGSEAGSIGSLRAEAGSVRAPPFPQEHAGSARRSPVMRPAVTPTDFLLDRSTQAYPRNVGSRRRASVPEEVEEQDEEERQRQGQRVGLGGEARLGLLDARRGEESLYDPGLKRMGKGKGKEAVRE</sequence>
<evidence type="ECO:0000256" key="3">
    <source>
        <dbReference type="ARBA" id="ARBA00022679"/>
    </source>
</evidence>
<gene>
    <name evidence="11" type="ORF">B0A50_02894</name>
</gene>
<dbReference type="InterPro" id="IPR001841">
    <property type="entry name" value="Znf_RING"/>
</dbReference>
<dbReference type="InterPro" id="IPR013083">
    <property type="entry name" value="Znf_RING/FYVE/PHD"/>
</dbReference>
<keyword evidence="6" id="KW-0833">Ubl conjugation pathway</keyword>
<dbReference type="OrthoDB" id="8062037at2759"/>
<evidence type="ECO:0000256" key="6">
    <source>
        <dbReference type="ARBA" id="ARBA00022786"/>
    </source>
</evidence>
<dbReference type="PROSITE" id="PS50089">
    <property type="entry name" value="ZF_RING_2"/>
    <property type="match status" value="1"/>
</dbReference>
<dbReference type="EC" id="2.3.2.27" evidence="2"/>
<dbReference type="PANTHER" id="PTHR45931">
    <property type="entry name" value="SI:CH211-59O9.10"/>
    <property type="match status" value="1"/>
</dbReference>
<dbReference type="GO" id="GO:0005634">
    <property type="term" value="C:nucleus"/>
    <property type="evidence" value="ECO:0007669"/>
    <property type="project" value="TreeGrafter"/>
</dbReference>
<keyword evidence="12" id="KW-1185">Reference proteome</keyword>
<dbReference type="GO" id="GO:0008270">
    <property type="term" value="F:zinc ion binding"/>
    <property type="evidence" value="ECO:0007669"/>
    <property type="project" value="UniProtKB-KW"/>
</dbReference>
<dbReference type="CDD" id="cd16454">
    <property type="entry name" value="RING-H2_PA-TM-RING"/>
    <property type="match status" value="1"/>
</dbReference>
<proteinExistence type="predicted"/>
<evidence type="ECO:0000256" key="1">
    <source>
        <dbReference type="ARBA" id="ARBA00000900"/>
    </source>
</evidence>
<comment type="caution">
    <text evidence="11">The sequence shown here is derived from an EMBL/GenBank/DDBJ whole genome shotgun (WGS) entry which is preliminary data.</text>
</comment>
<feature type="region of interest" description="Disordered" evidence="9">
    <location>
        <begin position="661"/>
        <end position="716"/>
    </location>
</feature>
<feature type="region of interest" description="Disordered" evidence="9">
    <location>
        <begin position="151"/>
        <end position="244"/>
    </location>
</feature>
<dbReference type="SUPFAM" id="SSF57850">
    <property type="entry name" value="RING/U-box"/>
    <property type="match status" value="1"/>
</dbReference>
<evidence type="ECO:0000313" key="12">
    <source>
        <dbReference type="Proteomes" id="UP000308549"/>
    </source>
</evidence>
<keyword evidence="4" id="KW-0479">Metal-binding</keyword>
<evidence type="ECO:0000256" key="4">
    <source>
        <dbReference type="ARBA" id="ARBA00022723"/>
    </source>
</evidence>
<dbReference type="AlphaFoldDB" id="A0A4U0U7H2"/>
<feature type="compositionally biased region" description="Basic and acidic residues" evidence="9">
    <location>
        <begin position="51"/>
        <end position="63"/>
    </location>
</feature>
<dbReference type="EMBL" id="NAJL01000012">
    <property type="protein sequence ID" value="TKA30175.1"/>
    <property type="molecule type" value="Genomic_DNA"/>
</dbReference>
<evidence type="ECO:0000256" key="8">
    <source>
        <dbReference type="PROSITE-ProRule" id="PRU00175"/>
    </source>
</evidence>
<feature type="compositionally biased region" description="Basic and acidic residues" evidence="9">
    <location>
        <begin position="161"/>
        <end position="177"/>
    </location>
</feature>
<dbReference type="Gene3D" id="3.30.40.10">
    <property type="entry name" value="Zinc/RING finger domain, C3HC4 (zinc finger)"/>
    <property type="match status" value="1"/>
</dbReference>
<dbReference type="GO" id="GO:0006511">
    <property type="term" value="P:ubiquitin-dependent protein catabolic process"/>
    <property type="evidence" value="ECO:0007669"/>
    <property type="project" value="TreeGrafter"/>
</dbReference>
<name>A0A4U0U7H2_9PEZI</name>
<feature type="compositionally biased region" description="Polar residues" evidence="9">
    <location>
        <begin position="455"/>
        <end position="468"/>
    </location>
</feature>
<comment type="catalytic activity">
    <reaction evidence="1">
        <text>S-ubiquitinyl-[E2 ubiquitin-conjugating enzyme]-L-cysteine + [acceptor protein]-L-lysine = [E2 ubiquitin-conjugating enzyme]-L-cysteine + N(6)-ubiquitinyl-[acceptor protein]-L-lysine.</text>
        <dbReference type="EC" id="2.3.2.27"/>
    </reaction>
</comment>
<accession>A0A4U0U7H2</accession>
<feature type="compositionally biased region" description="Low complexity" evidence="9">
    <location>
        <begin position="665"/>
        <end position="676"/>
    </location>
</feature>
<evidence type="ECO:0000256" key="9">
    <source>
        <dbReference type="SAM" id="MobiDB-lite"/>
    </source>
</evidence>
<dbReference type="GO" id="GO:0061630">
    <property type="term" value="F:ubiquitin protein ligase activity"/>
    <property type="evidence" value="ECO:0007669"/>
    <property type="project" value="UniProtKB-EC"/>
</dbReference>
<dbReference type="Pfam" id="PF13639">
    <property type="entry name" value="zf-RING_2"/>
    <property type="match status" value="1"/>
</dbReference>
<feature type="compositionally biased region" description="Gly residues" evidence="9">
    <location>
        <begin position="118"/>
        <end position="133"/>
    </location>
</feature>
<dbReference type="FunFam" id="3.30.40.10:FF:000127">
    <property type="entry name" value="E3 ubiquitin-protein ligase RNF181"/>
    <property type="match status" value="1"/>
</dbReference>
<keyword evidence="7" id="KW-0862">Zinc</keyword>
<evidence type="ECO:0000256" key="2">
    <source>
        <dbReference type="ARBA" id="ARBA00012483"/>
    </source>
</evidence>
<reference evidence="11 12" key="1">
    <citation type="submission" date="2017-03" db="EMBL/GenBank/DDBJ databases">
        <title>Genomes of endolithic fungi from Antarctica.</title>
        <authorList>
            <person name="Coleine C."/>
            <person name="Masonjones S."/>
            <person name="Stajich J.E."/>
        </authorList>
    </citation>
    <scope>NUCLEOTIDE SEQUENCE [LARGE SCALE GENOMIC DNA]</scope>
    <source>
        <strain evidence="11 12">CCFEE 6315</strain>
    </source>
</reference>
<organism evidence="11 12">
    <name type="scientific">Salinomyces thailandicus</name>
    <dbReference type="NCBI Taxonomy" id="706561"/>
    <lineage>
        <taxon>Eukaryota</taxon>
        <taxon>Fungi</taxon>
        <taxon>Dikarya</taxon>
        <taxon>Ascomycota</taxon>
        <taxon>Pezizomycotina</taxon>
        <taxon>Dothideomycetes</taxon>
        <taxon>Dothideomycetidae</taxon>
        <taxon>Mycosphaerellales</taxon>
        <taxon>Teratosphaeriaceae</taxon>
        <taxon>Salinomyces</taxon>
    </lineage>
</organism>
<dbReference type="Proteomes" id="UP000308549">
    <property type="component" value="Unassembled WGS sequence"/>
</dbReference>
<keyword evidence="5 8" id="KW-0863">Zinc-finger</keyword>
<feature type="region of interest" description="Disordered" evidence="9">
    <location>
        <begin position="761"/>
        <end position="892"/>
    </location>
</feature>
<feature type="compositionally biased region" description="Gly residues" evidence="9">
    <location>
        <begin position="510"/>
        <end position="519"/>
    </location>
</feature>
<feature type="compositionally biased region" description="Low complexity" evidence="9">
    <location>
        <begin position="584"/>
        <end position="593"/>
    </location>
</feature>
<dbReference type="InterPro" id="IPR051834">
    <property type="entry name" value="RING_finger_E3_ligase"/>
</dbReference>
<evidence type="ECO:0000256" key="5">
    <source>
        <dbReference type="ARBA" id="ARBA00022771"/>
    </source>
</evidence>
<dbReference type="GO" id="GO:0016567">
    <property type="term" value="P:protein ubiquitination"/>
    <property type="evidence" value="ECO:0007669"/>
    <property type="project" value="UniProtKB-ARBA"/>
</dbReference>
<feature type="region of interest" description="Disordered" evidence="9">
    <location>
        <begin position="411"/>
        <end position="600"/>
    </location>
</feature>
<dbReference type="SMART" id="SM00184">
    <property type="entry name" value="RING"/>
    <property type="match status" value="1"/>
</dbReference>
<feature type="compositionally biased region" description="Basic and acidic residues" evidence="9">
    <location>
        <begin position="692"/>
        <end position="716"/>
    </location>
</feature>
<feature type="domain" description="RING-type" evidence="10">
    <location>
        <begin position="364"/>
        <end position="405"/>
    </location>
</feature>